<evidence type="ECO:0000256" key="2">
    <source>
        <dbReference type="ARBA" id="ARBA00009904"/>
    </source>
</evidence>
<evidence type="ECO:0000256" key="6">
    <source>
        <dbReference type="ARBA" id="ARBA00023065"/>
    </source>
</evidence>
<dbReference type="Pfam" id="PF01496">
    <property type="entry name" value="V_ATPase_I"/>
    <property type="match status" value="1"/>
</dbReference>
<dbReference type="GO" id="GO:0016471">
    <property type="term" value="C:vacuolar proton-transporting V-type ATPase complex"/>
    <property type="evidence" value="ECO:0007669"/>
    <property type="project" value="TreeGrafter"/>
</dbReference>
<dbReference type="GO" id="GO:0046961">
    <property type="term" value="F:proton-transporting ATPase activity, rotational mechanism"/>
    <property type="evidence" value="ECO:0007669"/>
    <property type="project" value="InterPro"/>
</dbReference>
<feature type="coiled-coil region" evidence="9">
    <location>
        <begin position="55"/>
        <end position="132"/>
    </location>
</feature>
<evidence type="ECO:0000256" key="9">
    <source>
        <dbReference type="SAM" id="Coils"/>
    </source>
</evidence>
<dbReference type="GO" id="GO:0005886">
    <property type="term" value="C:plasma membrane"/>
    <property type="evidence" value="ECO:0007669"/>
    <property type="project" value="TreeGrafter"/>
</dbReference>
<dbReference type="GO" id="GO:0007035">
    <property type="term" value="P:vacuolar acidification"/>
    <property type="evidence" value="ECO:0007669"/>
    <property type="project" value="TreeGrafter"/>
</dbReference>
<keyword evidence="6 8" id="KW-0406">Ion transport</keyword>
<reference evidence="11" key="1">
    <citation type="submission" date="2025-08" db="UniProtKB">
        <authorList>
            <consortium name="RefSeq"/>
        </authorList>
    </citation>
    <scope>IDENTIFICATION</scope>
    <source>
        <strain evidence="11">11010-0011.00</strain>
        <tissue evidence="11">Whole body</tissue>
    </source>
</reference>
<evidence type="ECO:0000256" key="7">
    <source>
        <dbReference type="ARBA" id="ARBA00023136"/>
    </source>
</evidence>
<dbReference type="AlphaFoldDB" id="A0A6J2U4K4"/>
<protein>
    <recommendedName>
        <fullName evidence="8">V-type proton ATPase subunit a</fullName>
    </recommendedName>
</protein>
<proteinExistence type="inferred from homology"/>
<evidence type="ECO:0000256" key="3">
    <source>
        <dbReference type="ARBA" id="ARBA00022448"/>
    </source>
</evidence>
<dbReference type="GeneID" id="115630774"/>
<dbReference type="GO" id="GO:0033179">
    <property type="term" value="C:proton-transporting V-type ATPase, V0 domain"/>
    <property type="evidence" value="ECO:0007669"/>
    <property type="project" value="InterPro"/>
</dbReference>
<keyword evidence="3 8" id="KW-0813">Transport</keyword>
<dbReference type="PANTHER" id="PTHR11629">
    <property type="entry name" value="VACUOLAR PROTON ATPASES"/>
    <property type="match status" value="1"/>
</dbReference>
<comment type="similarity">
    <text evidence="2 8">Belongs to the V-ATPase 116 kDa subunit family.</text>
</comment>
<comment type="function">
    <text evidence="8">Essential component of the vacuolar proton pump (V-ATPase), a multimeric enzyme that catalyzes the translocation of protons across the membranes. Required for assembly and activity of the V-ATPase.</text>
</comment>
<evidence type="ECO:0000256" key="4">
    <source>
        <dbReference type="ARBA" id="ARBA00022692"/>
    </source>
</evidence>
<comment type="subcellular location">
    <subcellularLocation>
        <location evidence="1">Membrane</location>
        <topology evidence="1">Multi-pass membrane protein</topology>
    </subcellularLocation>
</comment>
<dbReference type="InterPro" id="IPR002490">
    <property type="entry name" value="V-ATPase_116kDa_su"/>
</dbReference>
<keyword evidence="8" id="KW-0375">Hydrogen ion transport</keyword>
<keyword evidence="9" id="KW-0175">Coiled coil</keyword>
<dbReference type="Proteomes" id="UP000504634">
    <property type="component" value="Unplaced"/>
</dbReference>
<keyword evidence="10" id="KW-1185">Reference proteome</keyword>
<evidence type="ECO:0000313" key="10">
    <source>
        <dbReference type="Proteomes" id="UP000504634"/>
    </source>
</evidence>
<evidence type="ECO:0000313" key="11">
    <source>
        <dbReference type="RefSeq" id="XP_030383289.1"/>
    </source>
</evidence>
<dbReference type="OrthoDB" id="10264220at2759"/>
<sequence>MFRSEPMSLCQLLIPFEAIYTTIAELGESGCMQFTDLNTNLHITQRSFFNEVLRCDELQRRLNYIAQQITKAELQLPEAPEDDDDGYNEPAAPNARQINEMEAQLEQVELELQELSRNGADIKRNYQELNEHKTVLEQLENFFVERASLNEVEKYLYYVTGVMPLEHYFSLERMIWRVTMGNVFFRRTDVMEEISDNNKQSNPRAVFVAFFHGEQLKERVFKICSGYHVVNHPCPLDANERAQLLTEIKVRMADMQLVLSQTDDHRNGVLRRAALYMHNWRTQLIKMQSIYHTMNNFSMDVSKKCLVGEGWTPSSDLEQLKAALQRGTQKAESSTPTIFQVVQPSVET</sequence>
<keyword evidence="5" id="KW-1133">Transmembrane helix</keyword>
<keyword evidence="7" id="KW-0472">Membrane</keyword>
<organism evidence="10 11">
    <name type="scientific">Drosophila lebanonensis</name>
    <name type="common">Fruit fly</name>
    <name type="synonym">Scaptodrosophila lebanonensis</name>
    <dbReference type="NCBI Taxonomy" id="7225"/>
    <lineage>
        <taxon>Eukaryota</taxon>
        <taxon>Metazoa</taxon>
        <taxon>Ecdysozoa</taxon>
        <taxon>Arthropoda</taxon>
        <taxon>Hexapoda</taxon>
        <taxon>Insecta</taxon>
        <taxon>Pterygota</taxon>
        <taxon>Neoptera</taxon>
        <taxon>Endopterygota</taxon>
        <taxon>Diptera</taxon>
        <taxon>Brachycera</taxon>
        <taxon>Muscomorpha</taxon>
        <taxon>Ephydroidea</taxon>
        <taxon>Drosophilidae</taxon>
        <taxon>Scaptodrosophila</taxon>
    </lineage>
</organism>
<dbReference type="RefSeq" id="XP_030383289.1">
    <property type="nucleotide sequence ID" value="XM_030527429.1"/>
</dbReference>
<gene>
    <name evidence="11" type="primary">LOC115630774</name>
</gene>
<evidence type="ECO:0000256" key="5">
    <source>
        <dbReference type="ARBA" id="ARBA00022989"/>
    </source>
</evidence>
<keyword evidence="4" id="KW-0812">Transmembrane</keyword>
<name>A0A6J2U4K4_DROLE</name>
<dbReference type="GO" id="GO:0051117">
    <property type="term" value="F:ATPase binding"/>
    <property type="evidence" value="ECO:0007669"/>
    <property type="project" value="TreeGrafter"/>
</dbReference>
<evidence type="ECO:0000256" key="8">
    <source>
        <dbReference type="RuleBase" id="RU361189"/>
    </source>
</evidence>
<dbReference type="PANTHER" id="PTHR11629:SF61">
    <property type="entry name" value="V-TYPE PROTON ATPASE SUBUNIT A"/>
    <property type="match status" value="1"/>
</dbReference>
<evidence type="ECO:0000256" key="1">
    <source>
        <dbReference type="ARBA" id="ARBA00004141"/>
    </source>
</evidence>
<accession>A0A6J2U4K4</accession>